<evidence type="ECO:0000259" key="3">
    <source>
        <dbReference type="PROSITE" id="PS50977"/>
    </source>
</evidence>
<gene>
    <name evidence="4" type="ORF">ACFQNG_16785</name>
</gene>
<accession>A0ABW2RP30</accession>
<dbReference type="PROSITE" id="PS50977">
    <property type="entry name" value="HTH_TETR_2"/>
    <property type="match status" value="1"/>
</dbReference>
<evidence type="ECO:0000313" key="5">
    <source>
        <dbReference type="Proteomes" id="UP001596500"/>
    </source>
</evidence>
<dbReference type="InterPro" id="IPR001647">
    <property type="entry name" value="HTH_TetR"/>
</dbReference>
<evidence type="ECO:0000313" key="4">
    <source>
        <dbReference type="EMBL" id="MFC7442730.1"/>
    </source>
</evidence>
<feature type="domain" description="HTH tetR-type" evidence="3">
    <location>
        <begin position="10"/>
        <end position="70"/>
    </location>
</feature>
<dbReference type="SUPFAM" id="SSF46689">
    <property type="entry name" value="Homeodomain-like"/>
    <property type="match status" value="1"/>
</dbReference>
<keyword evidence="1 2" id="KW-0238">DNA-binding</keyword>
<dbReference type="PANTHER" id="PTHR43479:SF7">
    <property type="entry name" value="TETR-FAMILY TRANSCRIPTIONAL REGULATOR"/>
    <property type="match status" value="1"/>
</dbReference>
<dbReference type="Pfam" id="PF14278">
    <property type="entry name" value="TetR_C_8"/>
    <property type="match status" value="1"/>
</dbReference>
<evidence type="ECO:0000256" key="1">
    <source>
        <dbReference type="ARBA" id="ARBA00023125"/>
    </source>
</evidence>
<organism evidence="4 5">
    <name type="scientific">Laceyella putida</name>
    <dbReference type="NCBI Taxonomy" id="110101"/>
    <lineage>
        <taxon>Bacteria</taxon>
        <taxon>Bacillati</taxon>
        <taxon>Bacillota</taxon>
        <taxon>Bacilli</taxon>
        <taxon>Bacillales</taxon>
        <taxon>Thermoactinomycetaceae</taxon>
        <taxon>Laceyella</taxon>
    </lineage>
</organism>
<keyword evidence="5" id="KW-1185">Reference proteome</keyword>
<dbReference type="InterPro" id="IPR039532">
    <property type="entry name" value="TetR_C_Firmicutes"/>
</dbReference>
<dbReference type="Proteomes" id="UP001596500">
    <property type="component" value="Unassembled WGS sequence"/>
</dbReference>
<comment type="caution">
    <text evidence="4">The sequence shown here is derived from an EMBL/GenBank/DDBJ whole genome shotgun (WGS) entry which is preliminary data.</text>
</comment>
<evidence type="ECO:0000256" key="2">
    <source>
        <dbReference type="PROSITE-ProRule" id="PRU00335"/>
    </source>
</evidence>
<protein>
    <submittedName>
        <fullName evidence="4">TetR/AcrR family transcriptional regulator</fullName>
    </submittedName>
</protein>
<dbReference type="RefSeq" id="WP_379866804.1">
    <property type="nucleotide sequence ID" value="NZ_JBHTBW010000060.1"/>
</dbReference>
<feature type="DNA-binding region" description="H-T-H motif" evidence="2">
    <location>
        <begin position="33"/>
        <end position="52"/>
    </location>
</feature>
<sequence length="204" mass="24211">MKENLDPRVKRTRRLLREALIALLQEKSLDDITVRDLTERAGINRATFYEHYRDKFDLLDQTIDELLFSLVTHVAPRSVEEFTESGEAIPVFVRMFEFIHEHALYFQVMMGDHGIPSFQRRMLKMIRQFMDKKLDQLHPQPEKMKIPKEIFTYYISYANLGLITYWLENGMQYSAQYMAKQLSELTLRGPYLTSGLDETDENQF</sequence>
<dbReference type="InterPro" id="IPR050624">
    <property type="entry name" value="HTH-type_Tx_Regulator"/>
</dbReference>
<dbReference type="InterPro" id="IPR009057">
    <property type="entry name" value="Homeodomain-like_sf"/>
</dbReference>
<name>A0ABW2RP30_9BACL</name>
<proteinExistence type="predicted"/>
<reference evidence="5" key="1">
    <citation type="journal article" date="2019" name="Int. J. Syst. Evol. Microbiol.">
        <title>The Global Catalogue of Microorganisms (GCM) 10K type strain sequencing project: providing services to taxonomists for standard genome sequencing and annotation.</title>
        <authorList>
            <consortium name="The Broad Institute Genomics Platform"/>
            <consortium name="The Broad Institute Genome Sequencing Center for Infectious Disease"/>
            <person name="Wu L."/>
            <person name="Ma J."/>
        </authorList>
    </citation>
    <scope>NUCLEOTIDE SEQUENCE [LARGE SCALE GENOMIC DNA]</scope>
    <source>
        <strain evidence="5">CGMCC 1.12942</strain>
    </source>
</reference>
<dbReference type="Gene3D" id="1.10.357.10">
    <property type="entry name" value="Tetracycline Repressor, domain 2"/>
    <property type="match status" value="1"/>
</dbReference>
<dbReference type="Pfam" id="PF00440">
    <property type="entry name" value="TetR_N"/>
    <property type="match status" value="1"/>
</dbReference>
<dbReference type="PANTHER" id="PTHR43479">
    <property type="entry name" value="ACREF/ENVCD OPERON REPRESSOR-RELATED"/>
    <property type="match status" value="1"/>
</dbReference>
<dbReference type="EMBL" id="JBHTBW010000060">
    <property type="protein sequence ID" value="MFC7442730.1"/>
    <property type="molecule type" value="Genomic_DNA"/>
</dbReference>